<evidence type="ECO:0000313" key="7">
    <source>
        <dbReference type="EMBL" id="KIL59256.1"/>
    </source>
</evidence>
<protein>
    <recommendedName>
        <fullName evidence="6">Peptidase A1 domain-containing protein</fullName>
    </recommendedName>
</protein>
<keyword evidence="8" id="KW-1185">Reference proteome</keyword>
<feature type="domain" description="Peptidase A1" evidence="6">
    <location>
        <begin position="79"/>
        <end position="389"/>
    </location>
</feature>
<evidence type="ECO:0000256" key="2">
    <source>
        <dbReference type="ARBA" id="ARBA00022750"/>
    </source>
</evidence>
<dbReference type="EMBL" id="KN818319">
    <property type="protein sequence ID" value="KIL59256.1"/>
    <property type="molecule type" value="Genomic_DNA"/>
</dbReference>
<dbReference type="Proteomes" id="UP000054549">
    <property type="component" value="Unassembled WGS sequence"/>
</dbReference>
<feature type="chain" id="PRO_5002170341" description="Peptidase A1 domain-containing protein" evidence="5">
    <location>
        <begin position="18"/>
        <end position="399"/>
    </location>
</feature>
<keyword evidence="2 4" id="KW-0064">Aspartyl protease</keyword>
<dbReference type="STRING" id="946122.A0A0C2WR84"/>
<dbReference type="InterPro" id="IPR001461">
    <property type="entry name" value="Aspartic_peptidase_A1"/>
</dbReference>
<dbReference type="Gene3D" id="2.40.70.10">
    <property type="entry name" value="Acid Proteases"/>
    <property type="match status" value="2"/>
</dbReference>
<evidence type="ECO:0000256" key="3">
    <source>
        <dbReference type="PIRSR" id="PIRSR601461-1"/>
    </source>
</evidence>
<evidence type="ECO:0000256" key="1">
    <source>
        <dbReference type="ARBA" id="ARBA00007447"/>
    </source>
</evidence>
<sequence length="399" mass="41825">MFSKTLLSTLFLALAVAANLVAPREPHTKLQLSRHLNTTGVYNVLQHDQARAAHLVAKASAKQTRAIYNNPVTNEVVAYICNIGIGTPPTFYNVIVDTGNSNTWVAIQAYVKTSSSVPTGDQFGFGSCIGNEYYDTVTIGGLVIPNQLIGVATTSCGFAGVDGVLGIGPTDLTVGTLSPDTNTSVPTVTDNAYAQGSITADEIAISFEPTTSTSVQNGELTWGGVDSTKYTGSITYAPVTTTSPASYYWGINESITYGTTTILASTAGIVDTGTTLILIASNAFSTYQSLTGGVLDANTGLLTITSSQYSALQPLNFNINGVAFSLTANAQIWPRSLNTAIGGNANSIYLVVADIGAPSGQGLDFIDGYTFLERFYSVFDTTNKRVGFATTSFTTATTN</sequence>
<dbReference type="Pfam" id="PF00026">
    <property type="entry name" value="Asp"/>
    <property type="match status" value="1"/>
</dbReference>
<evidence type="ECO:0000259" key="6">
    <source>
        <dbReference type="PROSITE" id="PS51767"/>
    </source>
</evidence>
<feature type="active site" evidence="3">
    <location>
        <position position="271"/>
    </location>
</feature>
<dbReference type="SUPFAM" id="SSF50630">
    <property type="entry name" value="Acid proteases"/>
    <property type="match status" value="1"/>
</dbReference>
<dbReference type="PANTHER" id="PTHR47966:SF51">
    <property type="entry name" value="BETA-SITE APP-CLEAVING ENZYME, ISOFORM A-RELATED"/>
    <property type="match status" value="1"/>
</dbReference>
<accession>A0A0C2WR84</accession>
<dbReference type="InParanoid" id="A0A0C2WR84"/>
<dbReference type="PANTHER" id="PTHR47966">
    <property type="entry name" value="BETA-SITE APP-CLEAVING ENZYME, ISOFORM A-RELATED"/>
    <property type="match status" value="1"/>
</dbReference>
<dbReference type="OrthoDB" id="660550at2759"/>
<keyword evidence="4" id="KW-0645">Protease</keyword>
<evidence type="ECO:0000313" key="8">
    <source>
        <dbReference type="Proteomes" id="UP000054549"/>
    </source>
</evidence>
<reference evidence="7 8" key="1">
    <citation type="submission" date="2014-04" db="EMBL/GenBank/DDBJ databases">
        <title>Evolutionary Origins and Diversification of the Mycorrhizal Mutualists.</title>
        <authorList>
            <consortium name="DOE Joint Genome Institute"/>
            <consortium name="Mycorrhizal Genomics Consortium"/>
            <person name="Kohler A."/>
            <person name="Kuo A."/>
            <person name="Nagy L.G."/>
            <person name="Floudas D."/>
            <person name="Copeland A."/>
            <person name="Barry K.W."/>
            <person name="Cichocki N."/>
            <person name="Veneault-Fourrey C."/>
            <person name="LaButti K."/>
            <person name="Lindquist E.A."/>
            <person name="Lipzen A."/>
            <person name="Lundell T."/>
            <person name="Morin E."/>
            <person name="Murat C."/>
            <person name="Riley R."/>
            <person name="Ohm R."/>
            <person name="Sun H."/>
            <person name="Tunlid A."/>
            <person name="Henrissat B."/>
            <person name="Grigoriev I.V."/>
            <person name="Hibbett D.S."/>
            <person name="Martin F."/>
        </authorList>
    </citation>
    <scope>NUCLEOTIDE SEQUENCE [LARGE SCALE GENOMIC DNA]</scope>
    <source>
        <strain evidence="7 8">Koide BX008</strain>
    </source>
</reference>
<dbReference type="CDD" id="cd05471">
    <property type="entry name" value="pepsin_like"/>
    <property type="match status" value="1"/>
</dbReference>
<evidence type="ECO:0000256" key="4">
    <source>
        <dbReference type="RuleBase" id="RU000454"/>
    </source>
</evidence>
<keyword evidence="4" id="KW-0378">Hydrolase</keyword>
<dbReference type="AlphaFoldDB" id="A0A0C2WR84"/>
<dbReference type="PRINTS" id="PR00792">
    <property type="entry name" value="PEPSIN"/>
</dbReference>
<name>A0A0C2WR84_AMAMK</name>
<dbReference type="InterPro" id="IPR034164">
    <property type="entry name" value="Pepsin-like_dom"/>
</dbReference>
<comment type="similarity">
    <text evidence="1 4">Belongs to the peptidase A1 family.</text>
</comment>
<organism evidence="7 8">
    <name type="scientific">Amanita muscaria (strain Koide BX008)</name>
    <dbReference type="NCBI Taxonomy" id="946122"/>
    <lineage>
        <taxon>Eukaryota</taxon>
        <taxon>Fungi</taxon>
        <taxon>Dikarya</taxon>
        <taxon>Basidiomycota</taxon>
        <taxon>Agaricomycotina</taxon>
        <taxon>Agaricomycetes</taxon>
        <taxon>Agaricomycetidae</taxon>
        <taxon>Agaricales</taxon>
        <taxon>Pluteineae</taxon>
        <taxon>Amanitaceae</taxon>
        <taxon>Amanita</taxon>
    </lineage>
</organism>
<dbReference type="InterPro" id="IPR033121">
    <property type="entry name" value="PEPTIDASE_A1"/>
</dbReference>
<dbReference type="InterPro" id="IPR021109">
    <property type="entry name" value="Peptidase_aspartic_dom_sf"/>
</dbReference>
<dbReference type="HOGENOM" id="CLU_038846_0_0_1"/>
<feature type="signal peptide" evidence="5">
    <location>
        <begin position="1"/>
        <end position="17"/>
    </location>
</feature>
<proteinExistence type="inferred from homology"/>
<dbReference type="PROSITE" id="PS00141">
    <property type="entry name" value="ASP_PROTEASE"/>
    <property type="match status" value="1"/>
</dbReference>
<feature type="active site" evidence="3">
    <location>
        <position position="97"/>
    </location>
</feature>
<dbReference type="PROSITE" id="PS51767">
    <property type="entry name" value="PEPTIDASE_A1"/>
    <property type="match status" value="1"/>
</dbReference>
<dbReference type="InterPro" id="IPR001969">
    <property type="entry name" value="Aspartic_peptidase_AS"/>
</dbReference>
<dbReference type="GO" id="GO:0004190">
    <property type="term" value="F:aspartic-type endopeptidase activity"/>
    <property type="evidence" value="ECO:0007669"/>
    <property type="project" value="UniProtKB-KW"/>
</dbReference>
<keyword evidence="5" id="KW-0732">Signal</keyword>
<dbReference type="GO" id="GO:0006508">
    <property type="term" value="P:proteolysis"/>
    <property type="evidence" value="ECO:0007669"/>
    <property type="project" value="UniProtKB-KW"/>
</dbReference>
<gene>
    <name evidence="7" type="ORF">M378DRAFT_27097</name>
</gene>
<evidence type="ECO:0000256" key="5">
    <source>
        <dbReference type="SAM" id="SignalP"/>
    </source>
</evidence>